<dbReference type="Proteomes" id="UP000007471">
    <property type="component" value="Chromosome"/>
</dbReference>
<sequence length="755" mass="85343">MSSQPGRTKLSSWPKIYRELNRVRTQLRSPWSTLGNALISAKQNAEYRRGLGKRIEAARETYTASPISQIADSFMLVRIIGNDLEPRHRKGQSFDNVLFILDNEPVFDACEKFWIVNRIVDTDEEARIIGLLESRRQNFHTIPFELDQYRKISWDVDQLVAGDLRFSEKGRASGQSARYETHIRRSKNLYVMNNNGARNAALAIARDRAKWLMPWDGNCYLTDSAFQRIRSAIEKNPHLPYAVVPMARIVDNALLLDQSFQPPAEEEPQIIFRADTTQLFDENYGYGRRPKIEMLWRLAVPGPWDRYRDDAWDFPRPVRAADAGLLQKAGWVARLDSGRSHLEIGKAGFVARLVSRDQAIVDMVDQCDAKAVAARLDTSRLAFYDEDALANAVKDGPILHHLETAAGQALARGPFSVLDKTGLAPSGDPQDYFHPAPYWWPDPDRPDGLPYIRRDGERVPGTALYAAGSETYDRTRLQRVFDDTTVLALAATVLDGHHYAVHAARLIRAWFIDPRTRMNPHLRYAQVRSGHDNNEGSGHGIIELKDFYFFLDAVRLLERTGVLGDEDRDAFRAWLGSYCEWLDTAPAAATAFCSSSNQGTYYDLQRASIATFLGDSATLAKISLYARERLATQIAADGSLPRELSRTRPRHYAMFTLQGWTSLARVLSSVGDNLWQHKTAEGLGLVQALHWLVAHENKPHTMSAETVDPDRLGPLLLDLTHHDPAGMPPADLGRATKPIFHPDEAIAPFWLWRRR</sequence>
<dbReference type="InterPro" id="IPR008397">
    <property type="entry name" value="Alginate_lyase_dom"/>
</dbReference>
<dbReference type="Pfam" id="PF05426">
    <property type="entry name" value="Alginate_lyase"/>
    <property type="match status" value="1"/>
</dbReference>
<keyword evidence="2" id="KW-0456">Lyase</keyword>
<dbReference type="HOGENOM" id="CLU_334790_0_0_5"/>
<dbReference type="InterPro" id="IPR008929">
    <property type="entry name" value="Chondroitin_lyas"/>
</dbReference>
<dbReference type="OrthoDB" id="7210452at2"/>
<accession>E8TES8</accession>
<dbReference type="Gene3D" id="1.50.10.100">
    <property type="entry name" value="Chondroitin AC/alginate lyase"/>
    <property type="match status" value="1"/>
</dbReference>
<dbReference type="AlphaFoldDB" id="E8TES8"/>
<proteinExistence type="predicted"/>
<feature type="domain" description="Alginate lyase" evidence="3">
    <location>
        <begin position="419"/>
        <end position="700"/>
    </location>
</feature>
<evidence type="ECO:0000256" key="1">
    <source>
        <dbReference type="ARBA" id="ARBA00022729"/>
    </source>
</evidence>
<evidence type="ECO:0000313" key="5">
    <source>
        <dbReference type="Proteomes" id="UP000007471"/>
    </source>
</evidence>
<gene>
    <name evidence="4" type="ordered locus">Mesci_1865</name>
</gene>
<dbReference type="GO" id="GO:0042597">
    <property type="term" value="C:periplasmic space"/>
    <property type="evidence" value="ECO:0007669"/>
    <property type="project" value="InterPro"/>
</dbReference>
<name>E8TES8_MESCW</name>
<dbReference type="KEGG" id="mci:Mesci_1865"/>
<dbReference type="EMBL" id="CP002447">
    <property type="protein sequence ID" value="ADV11019.1"/>
    <property type="molecule type" value="Genomic_DNA"/>
</dbReference>
<keyword evidence="1" id="KW-0732">Signal</keyword>
<dbReference type="eggNOG" id="ENOG502Z7SW">
    <property type="taxonomic scope" value="Bacteria"/>
</dbReference>
<evidence type="ECO:0000313" key="4">
    <source>
        <dbReference type="EMBL" id="ADV11019.1"/>
    </source>
</evidence>
<reference evidence="5" key="1">
    <citation type="submission" date="2011-01" db="EMBL/GenBank/DDBJ databases">
        <title>Complete sequence of chromosome of Mesorhizobium ciceri bv. biserrulae WSM1271.</title>
        <authorList>
            <person name="Lucas S."/>
            <person name="Copeland A."/>
            <person name="Lapidus A."/>
            <person name="Cheng J.-F."/>
            <person name="Goodwin L."/>
            <person name="Pitluck S."/>
            <person name="Teshima H."/>
            <person name="Detter J.C."/>
            <person name="Han C."/>
            <person name="Tapia R."/>
            <person name="Land M."/>
            <person name="Hauser L."/>
            <person name="Kyrpides N."/>
            <person name="Ivanova N."/>
            <person name="Nandasena K."/>
            <person name="Reeve W.G."/>
            <person name="Howieson J.G."/>
            <person name="O'Hara G."/>
            <person name="Tiwari R.P."/>
            <person name="Woyke T."/>
        </authorList>
    </citation>
    <scope>NUCLEOTIDE SEQUENCE [LARGE SCALE GENOMIC DNA]</scope>
    <source>
        <strain evidence="5">HAMBI 2942 / LMG 23838 / WSM1271</strain>
    </source>
</reference>
<dbReference type="SUPFAM" id="SSF48230">
    <property type="entry name" value="Chondroitin AC/alginate lyase"/>
    <property type="match status" value="1"/>
</dbReference>
<dbReference type="STRING" id="765698.Mesci_1865"/>
<evidence type="ECO:0000259" key="3">
    <source>
        <dbReference type="Pfam" id="PF05426"/>
    </source>
</evidence>
<evidence type="ECO:0000256" key="2">
    <source>
        <dbReference type="ARBA" id="ARBA00023239"/>
    </source>
</evidence>
<dbReference type="PATRIC" id="fig|765698.3.peg.2318"/>
<organism evidence="4 5">
    <name type="scientific">Mesorhizobium ciceri biovar biserrulae (strain HAMBI 2942 / LMG 23838 / WSM1271)</name>
    <dbReference type="NCBI Taxonomy" id="765698"/>
    <lineage>
        <taxon>Bacteria</taxon>
        <taxon>Pseudomonadati</taxon>
        <taxon>Pseudomonadota</taxon>
        <taxon>Alphaproteobacteria</taxon>
        <taxon>Hyphomicrobiales</taxon>
        <taxon>Phyllobacteriaceae</taxon>
        <taxon>Mesorhizobium</taxon>
    </lineage>
</organism>
<dbReference type="GO" id="GO:0016829">
    <property type="term" value="F:lyase activity"/>
    <property type="evidence" value="ECO:0007669"/>
    <property type="project" value="UniProtKB-KW"/>
</dbReference>
<protein>
    <recommendedName>
        <fullName evidence="3">Alginate lyase domain-containing protein</fullName>
    </recommendedName>
</protein>